<accession>A0A0E9UQC9</accession>
<organism evidence="1">
    <name type="scientific">Anguilla anguilla</name>
    <name type="common">European freshwater eel</name>
    <name type="synonym">Muraena anguilla</name>
    <dbReference type="NCBI Taxonomy" id="7936"/>
    <lineage>
        <taxon>Eukaryota</taxon>
        <taxon>Metazoa</taxon>
        <taxon>Chordata</taxon>
        <taxon>Craniata</taxon>
        <taxon>Vertebrata</taxon>
        <taxon>Euteleostomi</taxon>
        <taxon>Actinopterygii</taxon>
        <taxon>Neopterygii</taxon>
        <taxon>Teleostei</taxon>
        <taxon>Anguilliformes</taxon>
        <taxon>Anguillidae</taxon>
        <taxon>Anguilla</taxon>
    </lineage>
</organism>
<protein>
    <submittedName>
        <fullName evidence="1">Uncharacterized protein</fullName>
    </submittedName>
</protein>
<name>A0A0E9UQC9_ANGAN</name>
<proteinExistence type="predicted"/>
<reference evidence="1" key="1">
    <citation type="submission" date="2014-11" db="EMBL/GenBank/DDBJ databases">
        <authorList>
            <person name="Amaro Gonzalez C."/>
        </authorList>
    </citation>
    <scope>NUCLEOTIDE SEQUENCE</scope>
</reference>
<dbReference type="AlphaFoldDB" id="A0A0E9UQC9"/>
<reference evidence="1" key="2">
    <citation type="journal article" date="2015" name="Fish Shellfish Immunol.">
        <title>Early steps in the European eel (Anguilla anguilla)-Vibrio vulnificus interaction in the gills: Role of the RtxA13 toxin.</title>
        <authorList>
            <person name="Callol A."/>
            <person name="Pajuelo D."/>
            <person name="Ebbesson L."/>
            <person name="Teles M."/>
            <person name="MacKenzie S."/>
            <person name="Amaro C."/>
        </authorList>
    </citation>
    <scope>NUCLEOTIDE SEQUENCE</scope>
</reference>
<dbReference type="EMBL" id="GBXM01041177">
    <property type="protein sequence ID" value="JAH67400.1"/>
    <property type="molecule type" value="Transcribed_RNA"/>
</dbReference>
<sequence>MHFSLSELAAERTGLARIAGQFEPACL</sequence>
<evidence type="ECO:0000313" key="1">
    <source>
        <dbReference type="EMBL" id="JAH67400.1"/>
    </source>
</evidence>